<evidence type="ECO:0000256" key="3">
    <source>
        <dbReference type="ARBA" id="ARBA00022695"/>
    </source>
</evidence>
<feature type="domain" description="DNA-directed DNA polymerase family B multifunctional" evidence="7">
    <location>
        <begin position="1"/>
        <end position="250"/>
    </location>
</feature>
<dbReference type="GO" id="GO:0003887">
    <property type="term" value="F:DNA-directed DNA polymerase activity"/>
    <property type="evidence" value="ECO:0007669"/>
    <property type="project" value="UniProtKB-KW"/>
</dbReference>
<dbReference type="EC" id="2.7.7.7" evidence="1"/>
<dbReference type="GO" id="GO:0000166">
    <property type="term" value="F:nucleotide binding"/>
    <property type="evidence" value="ECO:0007669"/>
    <property type="project" value="InterPro"/>
</dbReference>
<dbReference type="EMBL" id="BGPR01005754">
    <property type="protein sequence ID" value="GBN13128.1"/>
    <property type="molecule type" value="Genomic_DNA"/>
</dbReference>
<evidence type="ECO:0000256" key="1">
    <source>
        <dbReference type="ARBA" id="ARBA00012417"/>
    </source>
</evidence>
<proteinExistence type="predicted"/>
<keyword evidence="4" id="KW-0239">DNA-directed DNA polymerase</keyword>
<evidence type="ECO:0000256" key="2">
    <source>
        <dbReference type="ARBA" id="ARBA00022679"/>
    </source>
</evidence>
<dbReference type="Proteomes" id="UP000499080">
    <property type="component" value="Unassembled WGS sequence"/>
</dbReference>
<gene>
    <name evidence="8" type="ORF">AVEN_257706_1</name>
</gene>
<evidence type="ECO:0000256" key="4">
    <source>
        <dbReference type="ARBA" id="ARBA00022932"/>
    </source>
</evidence>
<organism evidence="8 9">
    <name type="scientific">Araneus ventricosus</name>
    <name type="common">Orbweaver spider</name>
    <name type="synonym">Epeira ventricosa</name>
    <dbReference type="NCBI Taxonomy" id="182803"/>
    <lineage>
        <taxon>Eukaryota</taxon>
        <taxon>Metazoa</taxon>
        <taxon>Ecdysozoa</taxon>
        <taxon>Arthropoda</taxon>
        <taxon>Chelicerata</taxon>
        <taxon>Arachnida</taxon>
        <taxon>Araneae</taxon>
        <taxon>Araneomorphae</taxon>
        <taxon>Entelegynae</taxon>
        <taxon>Araneoidea</taxon>
        <taxon>Araneidae</taxon>
        <taxon>Araneus</taxon>
    </lineage>
</organism>
<reference evidence="8 9" key="1">
    <citation type="journal article" date="2019" name="Sci. Rep.">
        <title>Orb-weaving spider Araneus ventricosus genome elucidates the spidroin gene catalogue.</title>
        <authorList>
            <person name="Kono N."/>
            <person name="Nakamura H."/>
            <person name="Ohtoshi R."/>
            <person name="Moran D.A.P."/>
            <person name="Shinohara A."/>
            <person name="Yoshida Y."/>
            <person name="Fujiwara M."/>
            <person name="Mori M."/>
            <person name="Tomita M."/>
            <person name="Arakawa K."/>
        </authorList>
    </citation>
    <scope>NUCLEOTIDE SEQUENCE [LARGE SCALE GENOMIC DNA]</scope>
</reference>
<evidence type="ECO:0000313" key="8">
    <source>
        <dbReference type="EMBL" id="GBN13128.1"/>
    </source>
</evidence>
<dbReference type="AlphaFoldDB" id="A0A4Y2LEK6"/>
<dbReference type="GO" id="GO:0006261">
    <property type="term" value="P:DNA-templated DNA replication"/>
    <property type="evidence" value="ECO:0007669"/>
    <property type="project" value="TreeGrafter"/>
</dbReference>
<dbReference type="SUPFAM" id="SSF56672">
    <property type="entry name" value="DNA/RNA polymerases"/>
    <property type="match status" value="1"/>
</dbReference>
<dbReference type="InterPro" id="IPR023211">
    <property type="entry name" value="DNA_pol_palm_dom_sf"/>
</dbReference>
<dbReference type="Gene3D" id="3.90.1600.10">
    <property type="entry name" value="Palm domain of DNA polymerase"/>
    <property type="match status" value="1"/>
</dbReference>
<dbReference type="InterPro" id="IPR006134">
    <property type="entry name" value="DNA-dir_DNA_pol_B_multi_dom"/>
</dbReference>
<evidence type="ECO:0000256" key="6">
    <source>
        <dbReference type="ARBA" id="ARBA00049244"/>
    </source>
</evidence>
<keyword evidence="2" id="KW-0808">Transferase</keyword>
<dbReference type="Pfam" id="PF00136">
    <property type="entry name" value="DNA_pol_B"/>
    <property type="match status" value="1"/>
</dbReference>
<keyword evidence="9" id="KW-1185">Reference proteome</keyword>
<keyword evidence="3" id="KW-0548">Nucleotidyltransferase</keyword>
<evidence type="ECO:0000313" key="9">
    <source>
        <dbReference type="Proteomes" id="UP000499080"/>
    </source>
</evidence>
<dbReference type="OrthoDB" id="10399227at2759"/>
<protein>
    <recommendedName>
        <fullName evidence="1">DNA-directed DNA polymerase</fullName>
        <ecNumber evidence="1">2.7.7.7</ecNumber>
    </recommendedName>
</protein>
<evidence type="ECO:0000256" key="5">
    <source>
        <dbReference type="ARBA" id="ARBA00023125"/>
    </source>
</evidence>
<comment type="catalytic activity">
    <reaction evidence="6">
        <text>DNA(n) + a 2'-deoxyribonucleoside 5'-triphosphate = DNA(n+1) + diphosphate</text>
        <dbReference type="Rhea" id="RHEA:22508"/>
        <dbReference type="Rhea" id="RHEA-COMP:17339"/>
        <dbReference type="Rhea" id="RHEA-COMP:17340"/>
        <dbReference type="ChEBI" id="CHEBI:33019"/>
        <dbReference type="ChEBI" id="CHEBI:61560"/>
        <dbReference type="ChEBI" id="CHEBI:173112"/>
        <dbReference type="EC" id="2.7.7.7"/>
    </reaction>
</comment>
<evidence type="ECO:0000259" key="7">
    <source>
        <dbReference type="Pfam" id="PF00136"/>
    </source>
</evidence>
<dbReference type="PANTHER" id="PTHR10322:SF23">
    <property type="entry name" value="DNA POLYMERASE DELTA CATALYTIC SUBUNIT"/>
    <property type="match status" value="1"/>
</dbReference>
<comment type="caution">
    <text evidence="8">The sequence shown here is derived from an EMBL/GenBank/DDBJ whole genome shotgun (WGS) entry which is preliminary data.</text>
</comment>
<dbReference type="PANTHER" id="PTHR10322">
    <property type="entry name" value="DNA POLYMERASE CATALYTIC SUBUNIT"/>
    <property type="match status" value="1"/>
</dbReference>
<dbReference type="InterPro" id="IPR050240">
    <property type="entry name" value="DNA_pol_type-B"/>
</dbReference>
<dbReference type="GO" id="GO:0003677">
    <property type="term" value="F:DNA binding"/>
    <property type="evidence" value="ECO:0007669"/>
    <property type="project" value="UniProtKB-KW"/>
</dbReference>
<name>A0A4Y2LEK6_ARAVE</name>
<dbReference type="Gene3D" id="1.10.287.690">
    <property type="entry name" value="Helix hairpin bin"/>
    <property type="match status" value="1"/>
</dbReference>
<accession>A0A4Y2LEK6</accession>
<dbReference type="InterPro" id="IPR043502">
    <property type="entry name" value="DNA/RNA_pol_sf"/>
</dbReference>
<keyword evidence="5" id="KW-0238">DNA-binding</keyword>
<sequence>MYPSALVSGNLCYGTCTILSREEWLACPRAQTLKNIPYRTHGEQDFVHDAFGHGPVFQYPPYDPTVDNFVIVINEQSEAFLPCIVRHFVSLREHHQRKYKDTKDVYDYNTQLCIKILINSLFGVMASKEYCLAYLPIAMIIVTLARYQLLGAYHYLKRQIYLVCYADTDSLMVKSWPENNCDSVNAYLNLSFGSLKYEQRMTRLLVLSRKRYIYQTSKGQIVTKGFQKRTNEIIEFISQLVLENVWSLFLTYLNRCQTLQKDFRMPGWKKTYPWKAVVGFYGPISCNKFNTNVGMPKSIPFTVKQNISKSINPRIVCCSTHVGKDSRETKRFH</sequence>